<protein>
    <recommendedName>
        <fullName evidence="2 3">Single-stranded DNA-binding protein</fullName>
        <shortName evidence="2">SSB</shortName>
    </recommendedName>
</protein>
<dbReference type="GO" id="GO:0006260">
    <property type="term" value="P:DNA replication"/>
    <property type="evidence" value="ECO:0007669"/>
    <property type="project" value="UniProtKB-UniRule"/>
</dbReference>
<keyword evidence="2" id="KW-0233">DNA recombination</keyword>
<keyword evidence="2" id="KW-0227">DNA damage</keyword>
<evidence type="ECO:0000256" key="4">
    <source>
        <dbReference type="SAM" id="MobiDB-lite"/>
    </source>
</evidence>
<name>A0A1N6NNQ4_9GAMM</name>
<dbReference type="InterPro" id="IPR012340">
    <property type="entry name" value="NA-bd_OB-fold"/>
</dbReference>
<comment type="caution">
    <text evidence="2">Lacks conserved residue(s) required for the propagation of feature annotation.</text>
</comment>
<evidence type="ECO:0000256" key="1">
    <source>
        <dbReference type="ARBA" id="ARBA00023125"/>
    </source>
</evidence>
<dbReference type="CDD" id="cd04496">
    <property type="entry name" value="SSB_OBF"/>
    <property type="match status" value="1"/>
</dbReference>
<dbReference type="STRING" id="1604334.SAMN05421546_0326"/>
<keyword evidence="1 2" id="KW-0238">DNA-binding</keyword>
<dbReference type="NCBIfam" id="TIGR00621">
    <property type="entry name" value="ssb"/>
    <property type="match status" value="1"/>
</dbReference>
<dbReference type="HAMAP" id="MF_00984">
    <property type="entry name" value="SSB"/>
    <property type="match status" value="1"/>
</dbReference>
<feature type="short sequence motif" description="Important for interaction with partner proteins" evidence="2">
    <location>
        <begin position="202"/>
        <end position="207"/>
    </location>
</feature>
<evidence type="ECO:0000313" key="5">
    <source>
        <dbReference type="EMBL" id="SIP93709.1"/>
    </source>
</evidence>
<feature type="compositionally biased region" description="Basic and acidic residues" evidence="4">
    <location>
        <begin position="168"/>
        <end position="185"/>
    </location>
</feature>
<dbReference type="Gene3D" id="2.40.50.140">
    <property type="entry name" value="Nucleic acid-binding proteins"/>
    <property type="match status" value="1"/>
</dbReference>
<dbReference type="PANTHER" id="PTHR10302">
    <property type="entry name" value="SINGLE-STRANDED DNA-BINDING PROTEIN"/>
    <property type="match status" value="1"/>
</dbReference>
<gene>
    <name evidence="5" type="ORF">SAMN05421546_0326</name>
</gene>
<evidence type="ECO:0000256" key="3">
    <source>
        <dbReference type="RuleBase" id="RU000524"/>
    </source>
</evidence>
<evidence type="ECO:0000313" key="6">
    <source>
        <dbReference type="Proteomes" id="UP000241788"/>
    </source>
</evidence>
<keyword evidence="2" id="KW-0235">DNA replication</keyword>
<keyword evidence="6" id="KW-1185">Reference proteome</keyword>
<dbReference type="SUPFAM" id="SSF50249">
    <property type="entry name" value="Nucleic acid-binding proteins"/>
    <property type="match status" value="1"/>
</dbReference>
<dbReference type="InterPro" id="IPR000424">
    <property type="entry name" value="Primosome_PriB/ssb"/>
</dbReference>
<feature type="region of interest" description="Disordered" evidence="4">
    <location>
        <begin position="151"/>
        <end position="207"/>
    </location>
</feature>
<comment type="subunit">
    <text evidence="2">Homotetramer.</text>
</comment>
<dbReference type="Pfam" id="PF00436">
    <property type="entry name" value="SSB"/>
    <property type="match status" value="1"/>
</dbReference>
<sequence>MPGFSDGAFSHSVLAQGVALESNTPVDGIRPSAFNTNHTLQGLDMARGINKVILVGNLGNDPETKYTQGGMAVTKISLATTYARKDRDGNQQEKTEWHRVTFFGKLGEIAGEYLRKGSQCYVEGRITYSEHTGDDGQKRYYTDIIADEMQMLGGRGDGGGGGGYERSSGGDRGGRSQPAQRREPQKPAQSQPADFGDSGFDDDDIPF</sequence>
<accession>A0A1N6NNQ4</accession>
<dbReference type="GO" id="GO:0006310">
    <property type="term" value="P:DNA recombination"/>
    <property type="evidence" value="ECO:0007669"/>
    <property type="project" value="UniProtKB-UniRule"/>
</dbReference>
<dbReference type="Proteomes" id="UP000241788">
    <property type="component" value="Unassembled WGS sequence"/>
</dbReference>
<dbReference type="InterPro" id="IPR011344">
    <property type="entry name" value="ssDNA-bd"/>
</dbReference>
<reference evidence="6" key="1">
    <citation type="submission" date="2017-01" db="EMBL/GenBank/DDBJ databases">
        <authorList>
            <person name="Varghese N."/>
            <person name="Submissions S."/>
        </authorList>
    </citation>
    <scope>NUCLEOTIDE SEQUENCE [LARGE SCALE GENOMIC DNA]</scope>
    <source>
        <strain evidence="6">UM1</strain>
    </source>
</reference>
<dbReference type="PROSITE" id="PS50935">
    <property type="entry name" value="SSB"/>
    <property type="match status" value="1"/>
</dbReference>
<dbReference type="AlphaFoldDB" id="A0A1N6NNQ4"/>
<dbReference type="EMBL" id="FTLW01000001">
    <property type="protein sequence ID" value="SIP93709.1"/>
    <property type="molecule type" value="Genomic_DNA"/>
</dbReference>
<dbReference type="GO" id="GO:0003697">
    <property type="term" value="F:single-stranded DNA binding"/>
    <property type="evidence" value="ECO:0007669"/>
    <property type="project" value="UniProtKB-UniRule"/>
</dbReference>
<evidence type="ECO:0000256" key="2">
    <source>
        <dbReference type="HAMAP-Rule" id="MF_00984"/>
    </source>
</evidence>
<comment type="function">
    <text evidence="2">Plays an important role in DNA replication, recombination and repair. Binds to ssDNA and to an array of partner proteins to recruit them to their sites of action during DNA metabolism.</text>
</comment>
<dbReference type="NCBIfam" id="NF006445">
    <property type="entry name" value="PRK08763.1"/>
    <property type="match status" value="1"/>
</dbReference>
<feature type="compositionally biased region" description="Gly residues" evidence="4">
    <location>
        <begin position="153"/>
        <end position="164"/>
    </location>
</feature>
<organism evidence="5 6">
    <name type="scientific">Solilutibacter tolerans</name>
    <dbReference type="NCBI Taxonomy" id="1604334"/>
    <lineage>
        <taxon>Bacteria</taxon>
        <taxon>Pseudomonadati</taxon>
        <taxon>Pseudomonadota</taxon>
        <taxon>Gammaproteobacteria</taxon>
        <taxon>Lysobacterales</taxon>
        <taxon>Lysobacteraceae</taxon>
        <taxon>Solilutibacter</taxon>
    </lineage>
</organism>
<dbReference type="PANTHER" id="PTHR10302:SF27">
    <property type="entry name" value="SINGLE-STRANDED DNA-BINDING PROTEIN"/>
    <property type="match status" value="1"/>
</dbReference>
<dbReference type="GO" id="GO:0009295">
    <property type="term" value="C:nucleoid"/>
    <property type="evidence" value="ECO:0007669"/>
    <property type="project" value="TreeGrafter"/>
</dbReference>
<dbReference type="GO" id="GO:0006281">
    <property type="term" value="P:DNA repair"/>
    <property type="evidence" value="ECO:0007669"/>
    <property type="project" value="UniProtKB-UniRule"/>
</dbReference>
<keyword evidence="2" id="KW-0234">DNA repair</keyword>
<proteinExistence type="inferred from homology"/>